<evidence type="ECO:0000313" key="1">
    <source>
        <dbReference type="EMBL" id="CAK0799889.1"/>
    </source>
</evidence>
<protein>
    <submittedName>
        <fullName evidence="1">Uncharacterized protein</fullName>
    </submittedName>
</protein>
<accession>A0ABN9Q2I3</accession>
<sequence>MIEPRLYVVRRALGSQRDCLILGPPFGGYTLRASLPWLLVNLFTLFLSLPRIRTALAAPTWLLTLCPAHGAYLAGWQLGDDDEQASGVSPASTGDRAGRIDLQFQRCPEGPDAFLCGRATRRLARPPVSQALFSGISDAGWHGRLFP</sequence>
<keyword evidence="2" id="KW-1185">Reference proteome</keyword>
<comment type="caution">
    <text evidence="1">The sequence shown here is derived from an EMBL/GenBank/DDBJ whole genome shotgun (WGS) entry which is preliminary data.</text>
</comment>
<organism evidence="1 2">
    <name type="scientific">Prorocentrum cordatum</name>
    <dbReference type="NCBI Taxonomy" id="2364126"/>
    <lineage>
        <taxon>Eukaryota</taxon>
        <taxon>Sar</taxon>
        <taxon>Alveolata</taxon>
        <taxon>Dinophyceae</taxon>
        <taxon>Prorocentrales</taxon>
        <taxon>Prorocentraceae</taxon>
        <taxon>Prorocentrum</taxon>
    </lineage>
</organism>
<proteinExistence type="predicted"/>
<dbReference type="Proteomes" id="UP001189429">
    <property type="component" value="Unassembled WGS sequence"/>
</dbReference>
<evidence type="ECO:0000313" key="2">
    <source>
        <dbReference type="Proteomes" id="UP001189429"/>
    </source>
</evidence>
<name>A0ABN9Q2I3_9DINO</name>
<dbReference type="EMBL" id="CAUYUJ010002237">
    <property type="protein sequence ID" value="CAK0799889.1"/>
    <property type="molecule type" value="Genomic_DNA"/>
</dbReference>
<reference evidence="1" key="1">
    <citation type="submission" date="2023-10" db="EMBL/GenBank/DDBJ databases">
        <authorList>
            <person name="Chen Y."/>
            <person name="Shah S."/>
            <person name="Dougan E. K."/>
            <person name="Thang M."/>
            <person name="Chan C."/>
        </authorList>
    </citation>
    <scope>NUCLEOTIDE SEQUENCE [LARGE SCALE GENOMIC DNA]</scope>
</reference>
<gene>
    <name evidence="1" type="ORF">PCOR1329_LOCUS8210</name>
</gene>